<reference evidence="3 4" key="1">
    <citation type="submission" date="2024-08" db="EMBL/GenBank/DDBJ databases">
        <title>Genome mining of Saccharopolyspora cebuensis PGLac3 from Nigerian medicinal plant.</title>
        <authorList>
            <person name="Ezeobiora C.E."/>
            <person name="Igbokwe N.H."/>
            <person name="Amin D.H."/>
            <person name="Mendie U.E."/>
        </authorList>
    </citation>
    <scope>NUCLEOTIDE SEQUENCE [LARGE SCALE GENOMIC DNA]</scope>
    <source>
        <strain evidence="3 4">PGLac3</strain>
    </source>
</reference>
<dbReference type="PANTHER" id="PTHR37539">
    <property type="entry name" value="SECRETED PROTEIN-RELATED"/>
    <property type="match status" value="1"/>
</dbReference>
<evidence type="ECO:0000259" key="2">
    <source>
        <dbReference type="Pfam" id="PF09995"/>
    </source>
</evidence>
<dbReference type="InterPro" id="IPR006311">
    <property type="entry name" value="TAT_signal"/>
</dbReference>
<feature type="signal peptide" evidence="1">
    <location>
        <begin position="1"/>
        <end position="30"/>
    </location>
</feature>
<keyword evidence="1" id="KW-0732">Signal</keyword>
<dbReference type="PANTHER" id="PTHR37539:SF1">
    <property type="entry name" value="ER-BOUND OXYGENASE MPAB_MPAB'_RUBBER OXYGENASE CATALYTIC DOMAIN-CONTAINING PROTEIN"/>
    <property type="match status" value="1"/>
</dbReference>
<dbReference type="InterPro" id="IPR018713">
    <property type="entry name" value="MPAB/Lcp_cat_dom"/>
</dbReference>
<dbReference type="RefSeq" id="WP_345362613.1">
    <property type="nucleotide sequence ID" value="NZ_BAABII010000007.1"/>
</dbReference>
<gene>
    <name evidence="3" type="ORF">AB8O55_16675</name>
</gene>
<sequence>MAEFSRRRALITGGGLATLGALVAAAPAQARSLVGWDWSPSGSVAGSGAGADPHWVWDAEADPLLESLFERGVIPQVNELLWNWERNDQPLPEGLPADLRDFLEQARQLPSWADHDKLERAAEFNKGRGLYLNLCNGPGGGILATAIPKEARAVYHSAGGADMEDRVAKTSLFGFAVGSLNAYRPDGTCVVECVKTRLVHAAVRHLLPQSPQWRQGAGADEEIPISQEDMLVTWHTLPTFAMRKMREWEVPITDAESEAYLHVWQVTAHLLGISDEYIPATWEAAYAQSDQILARNMGPTPEGVALTDILLGQLAEQTSPASLSRPLCNALARYLVGDQVADWDGIEREPVWDRVIPEVWPLLVKFREGLIPLPLVPEVAWTIDEALRQYILFYLTKGEETKIEIPTHNRPE</sequence>
<dbReference type="Proteomes" id="UP001564626">
    <property type="component" value="Unassembled WGS sequence"/>
</dbReference>
<accession>A0ABV4CJ29</accession>
<evidence type="ECO:0000256" key="1">
    <source>
        <dbReference type="SAM" id="SignalP"/>
    </source>
</evidence>
<comment type="caution">
    <text evidence="3">The sequence shown here is derived from an EMBL/GenBank/DDBJ whole genome shotgun (WGS) entry which is preliminary data.</text>
</comment>
<feature type="chain" id="PRO_5046869263" evidence="1">
    <location>
        <begin position="31"/>
        <end position="412"/>
    </location>
</feature>
<evidence type="ECO:0000313" key="3">
    <source>
        <dbReference type="EMBL" id="MEY8041046.1"/>
    </source>
</evidence>
<name>A0ABV4CJ29_9PSEU</name>
<dbReference type="EC" id="1.-.-.-" evidence="3"/>
<dbReference type="GO" id="GO:0016491">
    <property type="term" value="F:oxidoreductase activity"/>
    <property type="evidence" value="ECO:0007669"/>
    <property type="project" value="UniProtKB-KW"/>
</dbReference>
<dbReference type="Pfam" id="PF09995">
    <property type="entry name" value="MPAB_Lcp_cat"/>
    <property type="match status" value="1"/>
</dbReference>
<feature type="domain" description="ER-bound oxygenase mpaB/mpaB'/Rubber oxygenase catalytic" evidence="2">
    <location>
        <begin position="135"/>
        <end position="349"/>
    </location>
</feature>
<dbReference type="EMBL" id="JBGEHV010000030">
    <property type="protein sequence ID" value="MEY8041046.1"/>
    <property type="molecule type" value="Genomic_DNA"/>
</dbReference>
<evidence type="ECO:0000313" key="4">
    <source>
        <dbReference type="Proteomes" id="UP001564626"/>
    </source>
</evidence>
<dbReference type="PROSITE" id="PS51318">
    <property type="entry name" value="TAT"/>
    <property type="match status" value="1"/>
</dbReference>
<organism evidence="3 4">
    <name type="scientific">Saccharopolyspora cebuensis</name>
    <dbReference type="NCBI Taxonomy" id="418759"/>
    <lineage>
        <taxon>Bacteria</taxon>
        <taxon>Bacillati</taxon>
        <taxon>Actinomycetota</taxon>
        <taxon>Actinomycetes</taxon>
        <taxon>Pseudonocardiales</taxon>
        <taxon>Pseudonocardiaceae</taxon>
        <taxon>Saccharopolyspora</taxon>
    </lineage>
</organism>
<dbReference type="InterPro" id="IPR037473">
    <property type="entry name" value="Lcp-like"/>
</dbReference>
<keyword evidence="3" id="KW-0560">Oxidoreductase</keyword>
<proteinExistence type="predicted"/>
<protein>
    <submittedName>
        <fullName evidence="3">Oxygenase MpaB family protein</fullName>
        <ecNumber evidence="3">1.-.-.-</ecNumber>
    </submittedName>
</protein>
<keyword evidence="4" id="KW-1185">Reference proteome</keyword>